<accession>A0A1H0KIC1</accession>
<dbReference type="InterPro" id="IPR037010">
    <property type="entry name" value="VitB12-dep_Met_synth_activ_sf"/>
</dbReference>
<reference evidence="1 2" key="1">
    <citation type="submission" date="2016-10" db="EMBL/GenBank/DDBJ databases">
        <authorList>
            <person name="de Groot N.N."/>
        </authorList>
    </citation>
    <scope>NUCLEOTIDE SEQUENCE [LARGE SCALE GENOMIC DNA]</scope>
    <source>
        <strain evidence="1 2">DSM 12130</strain>
    </source>
</reference>
<evidence type="ECO:0000313" key="2">
    <source>
        <dbReference type="Proteomes" id="UP000199073"/>
    </source>
</evidence>
<evidence type="ECO:0008006" key="3">
    <source>
        <dbReference type="Google" id="ProtNLM"/>
    </source>
</evidence>
<gene>
    <name evidence="1" type="ORF">SAMN05660330_00510</name>
</gene>
<sequence>MTLSLETEPQSLRELTVNVLFDELAAKIKTGKTRPAILDEARRSLVAIDGCWSPAITYRWVKCRCTPDDGKTVLLPENETPVQLDLGHSTSFTRNSEYALIAAYTAGYEIDLKTQEATDSEQLLFAYMLDLIGLLVLEKVGDTVTAIAEEKAREFGWGVSPFLSPGSVHGWDLIEQVKLCSLLPLDTVNITVRNDAVLTPFKSLSCMICIGRGYKQNRVGTTCQVCSRNNNCEMQQHQ</sequence>
<dbReference type="OrthoDB" id="5422674at2"/>
<keyword evidence="2" id="KW-1185">Reference proteome</keyword>
<dbReference type="EMBL" id="FNJI01000003">
    <property type="protein sequence ID" value="SDO55556.1"/>
    <property type="molecule type" value="Genomic_DNA"/>
</dbReference>
<dbReference type="Gene3D" id="3.40.109.40">
    <property type="match status" value="1"/>
</dbReference>
<dbReference type="AlphaFoldDB" id="A0A1H0KIC1"/>
<protein>
    <recommendedName>
        <fullName evidence="3">Vitamin B12 dependent methionine synthase, activation domain</fullName>
    </recommendedName>
</protein>
<dbReference type="RefSeq" id="WP_092219475.1">
    <property type="nucleotide sequence ID" value="NZ_FNJI01000003.1"/>
</dbReference>
<proteinExistence type="predicted"/>
<dbReference type="GO" id="GO:0008705">
    <property type="term" value="F:methionine synthase activity"/>
    <property type="evidence" value="ECO:0007669"/>
    <property type="project" value="InterPro"/>
</dbReference>
<organism evidence="1 2">
    <name type="scientific">Desulforhopalus singaporensis</name>
    <dbReference type="NCBI Taxonomy" id="91360"/>
    <lineage>
        <taxon>Bacteria</taxon>
        <taxon>Pseudomonadati</taxon>
        <taxon>Thermodesulfobacteriota</taxon>
        <taxon>Desulfobulbia</taxon>
        <taxon>Desulfobulbales</taxon>
        <taxon>Desulfocapsaceae</taxon>
        <taxon>Desulforhopalus</taxon>
    </lineage>
</organism>
<name>A0A1H0KIC1_9BACT</name>
<evidence type="ECO:0000313" key="1">
    <source>
        <dbReference type="EMBL" id="SDO55556.1"/>
    </source>
</evidence>
<dbReference type="Proteomes" id="UP000199073">
    <property type="component" value="Unassembled WGS sequence"/>
</dbReference>
<dbReference type="STRING" id="91360.SAMN05660330_00510"/>
<dbReference type="SUPFAM" id="SSF56507">
    <property type="entry name" value="Methionine synthase activation domain-like"/>
    <property type="match status" value="1"/>
</dbReference>